<dbReference type="OrthoDB" id="2646753at2759"/>
<sequence length="68" mass="8010">MLAFYPPLWQKPLDLAKARWQLYVTVENPFPPLADALKGACQECLFETLVYYEDNDLEVEADYYPKHK</sequence>
<evidence type="ECO:0000313" key="2">
    <source>
        <dbReference type="Proteomes" id="UP000683000"/>
    </source>
</evidence>
<dbReference type="EMBL" id="JAGFBS010000028">
    <property type="protein sequence ID" value="KAG6372400.1"/>
    <property type="molecule type" value="Genomic_DNA"/>
</dbReference>
<comment type="caution">
    <text evidence="1">The sequence shown here is derived from an EMBL/GenBank/DDBJ whole genome shotgun (WGS) entry which is preliminary data.</text>
</comment>
<proteinExistence type="predicted"/>
<gene>
    <name evidence="1" type="ORF">JVT61DRAFT_7873</name>
</gene>
<organism evidence="1 2">
    <name type="scientific">Boletus reticuloceps</name>
    <dbReference type="NCBI Taxonomy" id="495285"/>
    <lineage>
        <taxon>Eukaryota</taxon>
        <taxon>Fungi</taxon>
        <taxon>Dikarya</taxon>
        <taxon>Basidiomycota</taxon>
        <taxon>Agaricomycotina</taxon>
        <taxon>Agaricomycetes</taxon>
        <taxon>Agaricomycetidae</taxon>
        <taxon>Boletales</taxon>
        <taxon>Boletineae</taxon>
        <taxon>Boletaceae</taxon>
        <taxon>Boletoideae</taxon>
        <taxon>Boletus</taxon>
    </lineage>
</organism>
<name>A0A8I2YHZ9_9AGAM</name>
<protein>
    <submittedName>
        <fullName evidence="1">Uncharacterized protein</fullName>
    </submittedName>
</protein>
<dbReference type="AlphaFoldDB" id="A0A8I2YHZ9"/>
<keyword evidence="2" id="KW-1185">Reference proteome</keyword>
<evidence type="ECO:0000313" key="1">
    <source>
        <dbReference type="EMBL" id="KAG6372400.1"/>
    </source>
</evidence>
<reference evidence="1" key="1">
    <citation type="submission" date="2021-03" db="EMBL/GenBank/DDBJ databases">
        <title>Evolutionary innovations through gain and loss of genes in the ectomycorrhizal Boletales.</title>
        <authorList>
            <person name="Wu G."/>
            <person name="Miyauchi S."/>
            <person name="Morin E."/>
            <person name="Yang Z.-L."/>
            <person name="Xu J."/>
            <person name="Martin F.M."/>
        </authorList>
    </citation>
    <scope>NUCLEOTIDE SEQUENCE</scope>
    <source>
        <strain evidence="1">BR01</strain>
    </source>
</reference>
<dbReference type="Proteomes" id="UP000683000">
    <property type="component" value="Unassembled WGS sequence"/>
</dbReference>
<accession>A0A8I2YHZ9</accession>